<evidence type="ECO:0000256" key="4">
    <source>
        <dbReference type="RuleBase" id="RU365031"/>
    </source>
</evidence>
<comment type="similarity">
    <text evidence="1 4">Belongs to the antibiotic N-acetyltransferase family.</text>
</comment>
<dbReference type="SUPFAM" id="SSF110710">
    <property type="entry name" value="TTHA0583/YokD-like"/>
    <property type="match status" value="1"/>
</dbReference>
<keyword evidence="6" id="KW-1185">Reference proteome</keyword>
<proteinExistence type="inferred from homology"/>
<evidence type="ECO:0000313" key="6">
    <source>
        <dbReference type="Proteomes" id="UP000263377"/>
    </source>
</evidence>
<organism evidence="5 6">
    <name type="scientific">Kitasatospora xanthocidica</name>
    <dbReference type="NCBI Taxonomy" id="83382"/>
    <lineage>
        <taxon>Bacteria</taxon>
        <taxon>Bacillati</taxon>
        <taxon>Actinomycetota</taxon>
        <taxon>Actinomycetes</taxon>
        <taxon>Kitasatosporales</taxon>
        <taxon>Streptomycetaceae</taxon>
        <taxon>Kitasatospora</taxon>
    </lineage>
</organism>
<dbReference type="AlphaFoldDB" id="A0A373A4T5"/>
<dbReference type="Proteomes" id="UP000263377">
    <property type="component" value="Unassembled WGS sequence"/>
</dbReference>
<comment type="catalytic activity">
    <reaction evidence="4">
        <text>a 2-deoxystreptamine antibiotic + acetyl-CoA = an N(3)-acetyl-2-deoxystreptamine antibiotic + CoA + H(+)</text>
        <dbReference type="Rhea" id="RHEA:12665"/>
        <dbReference type="ChEBI" id="CHEBI:15378"/>
        <dbReference type="ChEBI" id="CHEBI:57287"/>
        <dbReference type="ChEBI" id="CHEBI:57288"/>
        <dbReference type="ChEBI" id="CHEBI:57921"/>
        <dbReference type="ChEBI" id="CHEBI:77452"/>
        <dbReference type="EC" id="2.3.1.81"/>
    </reaction>
</comment>
<dbReference type="EC" id="2.3.1.-" evidence="4"/>
<dbReference type="GO" id="GO:0046677">
    <property type="term" value="P:response to antibiotic"/>
    <property type="evidence" value="ECO:0007669"/>
    <property type="project" value="UniProtKB-KW"/>
</dbReference>
<comment type="caution">
    <text evidence="5">The sequence shown here is derived from an EMBL/GenBank/DDBJ whole genome shotgun (WGS) entry which is preliminary data.</text>
</comment>
<keyword evidence="3 4" id="KW-0012">Acyltransferase</keyword>
<dbReference type="InterPro" id="IPR003679">
    <property type="entry name" value="Amioglycoside_AcTrfase"/>
</dbReference>
<protein>
    <recommendedName>
        <fullName evidence="4">Aminoglycoside N(3)-acetyltransferase</fullName>
        <ecNumber evidence="4">2.3.1.-</ecNumber>
    </recommendedName>
</protein>
<evidence type="ECO:0000256" key="1">
    <source>
        <dbReference type="ARBA" id="ARBA00006383"/>
    </source>
</evidence>
<dbReference type="PANTHER" id="PTHR11104">
    <property type="entry name" value="AMINOGLYCOSIDE N3-ACETYLTRANSFERASE"/>
    <property type="match status" value="1"/>
</dbReference>
<name>A0A373A4T5_9ACTN</name>
<accession>A0A373A4T5</accession>
<evidence type="ECO:0000256" key="3">
    <source>
        <dbReference type="ARBA" id="ARBA00023315"/>
    </source>
</evidence>
<dbReference type="InterPro" id="IPR028345">
    <property type="entry name" value="Antibiotic_NAT-like"/>
</dbReference>
<dbReference type="Pfam" id="PF02522">
    <property type="entry name" value="Antibiotic_NAT"/>
    <property type="match status" value="1"/>
</dbReference>
<keyword evidence="2 4" id="KW-0808">Transferase</keyword>
<dbReference type="EMBL" id="QVIG01000001">
    <property type="protein sequence ID" value="RGD63158.1"/>
    <property type="molecule type" value="Genomic_DNA"/>
</dbReference>
<dbReference type="PANTHER" id="PTHR11104:SF0">
    <property type="entry name" value="SPBETA PROPHAGE-DERIVED AMINOGLYCOSIDE N(3')-ACETYLTRANSFERASE-LIKE PROTEIN YOKD"/>
    <property type="match status" value="1"/>
</dbReference>
<evidence type="ECO:0000313" key="5">
    <source>
        <dbReference type="EMBL" id="RGD63158.1"/>
    </source>
</evidence>
<keyword evidence="4" id="KW-0046">Antibiotic resistance</keyword>
<dbReference type="GO" id="GO:0046353">
    <property type="term" value="F:aminoglycoside 3-N-acetyltransferase activity"/>
    <property type="evidence" value="ECO:0007669"/>
    <property type="project" value="UniProtKB-EC"/>
</dbReference>
<gene>
    <name evidence="5" type="ORF">DR950_27090</name>
</gene>
<evidence type="ECO:0000256" key="2">
    <source>
        <dbReference type="ARBA" id="ARBA00022679"/>
    </source>
</evidence>
<sequence length="270" mass="28580">MLTEPRAGGGVAVASPVHPLVRDLADLGVRPGTVLHVQASLRSLGPVPGGAAGVVEALLDALGPDGTLVAYTATPENSATSRIHQSATAGLSPAEVADYQARMPRFDPATTPASPSMGALSEAVRSWPGALRSRHPQTSWAAVGRLAHEVTAHHPLTSHLGPESPLGRLYDLDARVLMLGVPMDRFTAFHLADLRMPDVTVREYRCVGVDGWTTFRAPDLDDLHFGRLGAEVLRTARGVTTARIGTADCRLVPVREAVDLAEAVLRRGRP</sequence>
<reference evidence="5 6" key="1">
    <citation type="submission" date="2018-08" db="EMBL/GenBank/DDBJ databases">
        <title>Diversity &amp; Physiological Properties of Lignin-Decomposing Actinobacteria from Soil.</title>
        <authorList>
            <person name="Roh S.G."/>
            <person name="Kim S.B."/>
        </authorList>
    </citation>
    <scope>NUCLEOTIDE SEQUENCE [LARGE SCALE GENOMIC DNA]</scope>
    <source>
        <strain evidence="5 6">MMS17-GH009</strain>
    </source>
</reference>